<feature type="transmembrane region" description="Helical" evidence="1">
    <location>
        <begin position="300"/>
        <end position="327"/>
    </location>
</feature>
<feature type="transmembrane region" description="Helical" evidence="1">
    <location>
        <begin position="339"/>
        <end position="360"/>
    </location>
</feature>
<sequence>MKKIWRPGILAVLLLFGFVFYTMYLEFYIKYFPNGPEYQGIYQVAVDWVERFGTTLEPEEEAEAAGEIPALESEALGYLSANPVAQKYGLTSYEEYEQFYSRSVLEVEGEMSALMQERYADAMLLSNYLSGEETKNVQGRIYATRLYTQMYELWEQEGVNFKDKDYMERYTPGEYAHAADSFFGADNAWRNIMPPELPEAFSTYFGYLLIWICVSCCLLLSPVPVRDRMRSMRPLQWSSRHGRNILRTQFAAAMLSGAALTTVNILIFGGLFMTHGIQTFFGCRIFSFMHTGFSWINPTFGIWCLLMVLLTYLTAMGISAIAFFLSLHSTNYVAMLLKMIPLVILTAMICPPLLTRLFYYGNSLYQLTSVPGVEGITALLILAAGLVLFALTRRRQKRQELLQG</sequence>
<feature type="transmembrane region" description="Helical" evidence="1">
    <location>
        <begin position="7"/>
        <end position="29"/>
    </location>
</feature>
<dbReference type="Proteomes" id="UP000712157">
    <property type="component" value="Unassembled WGS sequence"/>
</dbReference>
<feature type="transmembrane region" description="Helical" evidence="1">
    <location>
        <begin position="204"/>
        <end position="225"/>
    </location>
</feature>
<reference evidence="2" key="1">
    <citation type="submission" date="2021-06" db="EMBL/GenBank/DDBJ databases">
        <title>Description of novel taxa of the family Lachnospiraceae.</title>
        <authorList>
            <person name="Chaplin A.V."/>
            <person name="Sokolova S.R."/>
            <person name="Pikina A.P."/>
            <person name="Korzhanova M."/>
            <person name="Belova V."/>
            <person name="Korostin D."/>
            <person name="Efimov B.A."/>
        </authorList>
    </citation>
    <scope>NUCLEOTIDE SEQUENCE</scope>
    <source>
        <strain evidence="2">ASD5720</strain>
    </source>
</reference>
<evidence type="ECO:0000256" key="1">
    <source>
        <dbReference type="SAM" id="Phobius"/>
    </source>
</evidence>
<dbReference type="EMBL" id="JAHQCW010000044">
    <property type="protein sequence ID" value="MBU9738917.1"/>
    <property type="molecule type" value="Genomic_DNA"/>
</dbReference>
<keyword evidence="3" id="KW-1185">Reference proteome</keyword>
<gene>
    <name evidence="2" type="ORF">KTH89_20485</name>
</gene>
<keyword evidence="1" id="KW-0472">Membrane</keyword>
<evidence type="ECO:0000313" key="3">
    <source>
        <dbReference type="Proteomes" id="UP000712157"/>
    </source>
</evidence>
<feature type="transmembrane region" description="Helical" evidence="1">
    <location>
        <begin position="246"/>
        <end position="272"/>
    </location>
</feature>
<dbReference type="AlphaFoldDB" id="A0A949NCN8"/>
<proteinExistence type="predicted"/>
<evidence type="ECO:0000313" key="2">
    <source>
        <dbReference type="EMBL" id="MBU9738917.1"/>
    </source>
</evidence>
<keyword evidence="1" id="KW-1133">Transmembrane helix</keyword>
<comment type="caution">
    <text evidence="2">The sequence shown here is derived from an EMBL/GenBank/DDBJ whole genome shotgun (WGS) entry which is preliminary data.</text>
</comment>
<organism evidence="2 3">
    <name type="scientific">Diplocloster agilis</name>
    <dbReference type="NCBI Taxonomy" id="2850323"/>
    <lineage>
        <taxon>Bacteria</taxon>
        <taxon>Bacillati</taxon>
        <taxon>Bacillota</taxon>
        <taxon>Clostridia</taxon>
        <taxon>Lachnospirales</taxon>
        <taxon>Lachnospiraceae</taxon>
        <taxon>Diplocloster</taxon>
    </lineage>
</organism>
<accession>A0A949NCN8</accession>
<protein>
    <submittedName>
        <fullName evidence="2">Uncharacterized protein</fullName>
    </submittedName>
</protein>
<keyword evidence="1" id="KW-0812">Transmembrane</keyword>
<name>A0A949NCN8_9FIRM</name>
<feature type="transmembrane region" description="Helical" evidence="1">
    <location>
        <begin position="372"/>
        <end position="391"/>
    </location>
</feature>